<name>A0A511X1Q1_9BACI</name>
<dbReference type="GO" id="GO:0008324">
    <property type="term" value="F:monoatomic cation transmembrane transporter activity"/>
    <property type="evidence" value="ECO:0007669"/>
    <property type="project" value="InterPro"/>
</dbReference>
<dbReference type="Proteomes" id="UP000321400">
    <property type="component" value="Unassembled WGS sequence"/>
</dbReference>
<evidence type="ECO:0000256" key="5">
    <source>
        <dbReference type="ARBA" id="ARBA00022989"/>
    </source>
</evidence>
<evidence type="ECO:0000256" key="4">
    <source>
        <dbReference type="ARBA" id="ARBA00022692"/>
    </source>
</evidence>
<dbReference type="NCBIfam" id="TIGR01297">
    <property type="entry name" value="CDF"/>
    <property type="match status" value="1"/>
</dbReference>
<dbReference type="InterPro" id="IPR002524">
    <property type="entry name" value="Cation_efflux"/>
</dbReference>
<keyword evidence="11" id="KW-1185">Reference proteome</keyword>
<dbReference type="STRING" id="442899.SAMN05720591_11432"/>
<evidence type="ECO:0000313" key="10">
    <source>
        <dbReference type="EMBL" id="GEN56865.1"/>
    </source>
</evidence>
<keyword evidence="5 7" id="KW-1133">Transmembrane helix</keyword>
<dbReference type="InterPro" id="IPR027469">
    <property type="entry name" value="Cation_efflux_TMD_sf"/>
</dbReference>
<organism evidence="10 11">
    <name type="scientific">Halolactibacillus alkaliphilus</name>
    <dbReference type="NCBI Taxonomy" id="442899"/>
    <lineage>
        <taxon>Bacteria</taxon>
        <taxon>Bacillati</taxon>
        <taxon>Bacillota</taxon>
        <taxon>Bacilli</taxon>
        <taxon>Bacillales</taxon>
        <taxon>Bacillaceae</taxon>
        <taxon>Halolactibacillus</taxon>
    </lineage>
</organism>
<comment type="similarity">
    <text evidence="2">Belongs to the cation diffusion facilitator (CDF) transporter (TC 2.A.4) family.</text>
</comment>
<accession>A0A511X1Q1</accession>
<dbReference type="AlphaFoldDB" id="A0A511X1Q1"/>
<reference evidence="10 11" key="1">
    <citation type="submission" date="2019-07" db="EMBL/GenBank/DDBJ databases">
        <title>Whole genome shotgun sequence of Halolactibacillus alkaliphilus NBRC 103919.</title>
        <authorList>
            <person name="Hosoyama A."/>
            <person name="Uohara A."/>
            <person name="Ohji S."/>
            <person name="Ichikawa N."/>
        </authorList>
    </citation>
    <scope>NUCLEOTIDE SEQUENCE [LARGE SCALE GENOMIC DNA]</scope>
    <source>
        <strain evidence="10 11">NBRC 103919</strain>
    </source>
</reference>
<dbReference type="InterPro" id="IPR027470">
    <property type="entry name" value="Cation_efflux_CTD"/>
</dbReference>
<dbReference type="InterPro" id="IPR058533">
    <property type="entry name" value="Cation_efflux_TM"/>
</dbReference>
<dbReference type="Gene3D" id="1.20.1510.10">
    <property type="entry name" value="Cation efflux protein transmembrane domain"/>
    <property type="match status" value="1"/>
</dbReference>
<dbReference type="Gene3D" id="3.30.70.1350">
    <property type="entry name" value="Cation efflux protein, cytoplasmic domain"/>
    <property type="match status" value="1"/>
</dbReference>
<dbReference type="GO" id="GO:0016020">
    <property type="term" value="C:membrane"/>
    <property type="evidence" value="ECO:0007669"/>
    <property type="project" value="UniProtKB-SubCell"/>
</dbReference>
<evidence type="ECO:0000256" key="6">
    <source>
        <dbReference type="ARBA" id="ARBA00023136"/>
    </source>
</evidence>
<evidence type="ECO:0000256" key="7">
    <source>
        <dbReference type="SAM" id="Phobius"/>
    </source>
</evidence>
<evidence type="ECO:0000313" key="11">
    <source>
        <dbReference type="Proteomes" id="UP000321400"/>
    </source>
</evidence>
<comment type="caution">
    <text evidence="10">The sequence shown here is derived from an EMBL/GenBank/DDBJ whole genome shotgun (WGS) entry which is preliminary data.</text>
</comment>
<keyword evidence="4 7" id="KW-0812">Transmembrane</keyword>
<feature type="transmembrane region" description="Helical" evidence="7">
    <location>
        <begin position="74"/>
        <end position="93"/>
    </location>
</feature>
<dbReference type="InterPro" id="IPR050291">
    <property type="entry name" value="CDF_Transporter"/>
</dbReference>
<dbReference type="InterPro" id="IPR036837">
    <property type="entry name" value="Cation_efflux_CTD_sf"/>
</dbReference>
<dbReference type="OrthoDB" id="9806522at2"/>
<protein>
    <submittedName>
        <fullName evidence="10">Putative transporter YeaB</fullName>
    </submittedName>
</protein>
<dbReference type="SUPFAM" id="SSF161111">
    <property type="entry name" value="Cation efflux protein transmembrane domain-like"/>
    <property type="match status" value="1"/>
</dbReference>
<evidence type="ECO:0000256" key="2">
    <source>
        <dbReference type="ARBA" id="ARBA00008114"/>
    </source>
</evidence>
<feature type="transmembrane region" description="Helical" evidence="7">
    <location>
        <begin position="154"/>
        <end position="176"/>
    </location>
</feature>
<feature type="transmembrane region" description="Helical" evidence="7">
    <location>
        <begin position="12"/>
        <end position="32"/>
    </location>
</feature>
<keyword evidence="6 7" id="KW-0472">Membrane</keyword>
<proteinExistence type="inferred from homology"/>
<feature type="domain" description="Cation efflux protein transmembrane" evidence="8">
    <location>
        <begin position="12"/>
        <end position="202"/>
    </location>
</feature>
<sequence length="287" mass="31744">MDAFKKGSRGALVSIIVYFIISITKLVVSYVADSQALRADGLNNATDVISSVIIFIGLRIAVKPADHNHRYGHARAEMIASLVASFIMLTVSIQVLTQSITNLINRNYPEPGWLAFWVASISGFILFIVYRYNYNLSQSVKSHALKAASLDNRADSLISFAAAIGIIGTRFGLFWLDPVLSLFVGLLIAKTAYDTFIQASHTLSDGFDPEMIKKIKLLVLLDPDVLHVSDIRGRTVGSHIMIDMIIYVDPDLTIKSGHDITDRIEAQLTDQLAIEYTTIHVEPYSNK</sequence>
<gene>
    <name evidence="10" type="primary">yeaB</name>
    <name evidence="10" type="ORF">HAL01_13290</name>
</gene>
<dbReference type="Pfam" id="PF16916">
    <property type="entry name" value="ZT_dimer"/>
    <property type="match status" value="1"/>
</dbReference>
<dbReference type="Pfam" id="PF01545">
    <property type="entry name" value="Cation_efflux"/>
    <property type="match status" value="1"/>
</dbReference>
<feature type="domain" description="Cation efflux protein cytoplasmic" evidence="9">
    <location>
        <begin position="208"/>
        <end position="284"/>
    </location>
</feature>
<evidence type="ECO:0000256" key="1">
    <source>
        <dbReference type="ARBA" id="ARBA00004141"/>
    </source>
</evidence>
<dbReference type="EMBL" id="BJYE01000014">
    <property type="protein sequence ID" value="GEN56865.1"/>
    <property type="molecule type" value="Genomic_DNA"/>
</dbReference>
<evidence type="ECO:0000259" key="8">
    <source>
        <dbReference type="Pfam" id="PF01545"/>
    </source>
</evidence>
<dbReference type="PANTHER" id="PTHR43840:SF50">
    <property type="entry name" value="MANGANESE EFFLUX SYSTEM PROTEIN MNES"/>
    <property type="match status" value="1"/>
</dbReference>
<feature type="transmembrane region" description="Helical" evidence="7">
    <location>
        <begin position="113"/>
        <end position="133"/>
    </location>
</feature>
<dbReference type="FunFam" id="1.20.1510.10:FF:000006">
    <property type="entry name" value="Divalent cation efflux transporter"/>
    <property type="match status" value="1"/>
</dbReference>
<comment type="subcellular location">
    <subcellularLocation>
        <location evidence="1">Membrane</location>
        <topology evidence="1">Multi-pass membrane protein</topology>
    </subcellularLocation>
</comment>
<dbReference type="PANTHER" id="PTHR43840">
    <property type="entry name" value="MITOCHONDRIAL METAL TRANSPORTER 1-RELATED"/>
    <property type="match status" value="1"/>
</dbReference>
<keyword evidence="3" id="KW-0813">Transport</keyword>
<evidence type="ECO:0000256" key="3">
    <source>
        <dbReference type="ARBA" id="ARBA00022448"/>
    </source>
</evidence>
<evidence type="ECO:0000259" key="9">
    <source>
        <dbReference type="Pfam" id="PF16916"/>
    </source>
</evidence>
<dbReference type="SUPFAM" id="SSF160240">
    <property type="entry name" value="Cation efflux protein cytoplasmic domain-like"/>
    <property type="match status" value="1"/>
</dbReference>
<dbReference type="RefSeq" id="WP_089801699.1">
    <property type="nucleotide sequence ID" value="NZ_BJYE01000014.1"/>
</dbReference>